<dbReference type="PhylomeDB" id="A0A0A2KC99"/>
<dbReference type="AlphaFoldDB" id="A0A0A2KC99"/>
<protein>
    <submittedName>
        <fullName evidence="1">Uncharacterized protein</fullName>
    </submittedName>
</protein>
<organism evidence="1 2">
    <name type="scientific">Penicillium italicum</name>
    <name type="common">Blue mold</name>
    <dbReference type="NCBI Taxonomy" id="40296"/>
    <lineage>
        <taxon>Eukaryota</taxon>
        <taxon>Fungi</taxon>
        <taxon>Dikarya</taxon>
        <taxon>Ascomycota</taxon>
        <taxon>Pezizomycotina</taxon>
        <taxon>Eurotiomycetes</taxon>
        <taxon>Eurotiomycetidae</taxon>
        <taxon>Eurotiales</taxon>
        <taxon>Aspergillaceae</taxon>
        <taxon>Penicillium</taxon>
    </lineage>
</organism>
<dbReference type="HOGENOM" id="CLU_2073959_0_0_1"/>
<evidence type="ECO:0000313" key="1">
    <source>
        <dbReference type="EMBL" id="KGO65429.1"/>
    </source>
</evidence>
<name>A0A0A2KC99_PENIT</name>
<comment type="caution">
    <text evidence="1">The sequence shown here is derived from an EMBL/GenBank/DDBJ whole genome shotgun (WGS) entry which is preliminary data.</text>
</comment>
<dbReference type="EMBL" id="JQGA01001498">
    <property type="protein sequence ID" value="KGO65429.1"/>
    <property type="molecule type" value="Genomic_DNA"/>
</dbReference>
<accession>A0A0A2KC99</accession>
<evidence type="ECO:0000313" key="2">
    <source>
        <dbReference type="Proteomes" id="UP000030104"/>
    </source>
</evidence>
<proteinExistence type="predicted"/>
<keyword evidence="2" id="KW-1185">Reference proteome</keyword>
<reference evidence="1 2" key="1">
    <citation type="journal article" date="2015" name="Mol. Plant Microbe Interact.">
        <title>Genome, transcriptome, and functional analyses of Penicillium expansum provide new insights into secondary metabolism and pathogenicity.</title>
        <authorList>
            <person name="Ballester A.R."/>
            <person name="Marcet-Houben M."/>
            <person name="Levin E."/>
            <person name="Sela N."/>
            <person name="Selma-Lazaro C."/>
            <person name="Carmona L."/>
            <person name="Wisniewski M."/>
            <person name="Droby S."/>
            <person name="Gonzalez-Candelas L."/>
            <person name="Gabaldon T."/>
        </authorList>
    </citation>
    <scope>NUCLEOTIDE SEQUENCE [LARGE SCALE GENOMIC DNA]</scope>
    <source>
        <strain evidence="1 2">PHI-1</strain>
    </source>
</reference>
<dbReference type="Proteomes" id="UP000030104">
    <property type="component" value="Unassembled WGS sequence"/>
</dbReference>
<sequence>MTSPFYTCGILPPITFRISSIAANSFYYHNPYRTDLHDANGFRIAGVSQAVHLMVNPKYLYALDPIHVWFTTLNSGTGFWEKKVLFEPIEPMVGGKKLAWLFVTGFMSESMVAVQVKL</sequence>
<gene>
    <name evidence="1" type="ORF">PITC_079080</name>
</gene>
<dbReference type="OrthoDB" id="5307922at2759"/>